<dbReference type="EMBL" id="CP065031">
    <property type="protein sequence ID" value="QPK25415.1"/>
    <property type="molecule type" value="Genomic_DNA"/>
</dbReference>
<dbReference type="RefSeq" id="WP_014916107.1">
    <property type="nucleotide sequence ID" value="NZ_BSWF01000003.1"/>
</dbReference>
<reference evidence="3 4" key="2">
    <citation type="submission" date="2020-11" db="EMBL/GenBank/DDBJ databases">
        <title>Complete genome sequence of Pectobacterium brasiliense strain F126.</title>
        <authorList>
            <person name="Miroshnikov K."/>
            <person name="Vo T.N.H."/>
            <person name="Khodykina M.V."/>
            <person name="Kabanova A.P."/>
            <person name="Shneider M."/>
            <person name="Korzhenkov A."/>
            <person name="Toschakov S.V."/>
            <person name="Miroshnikov K.A."/>
            <person name="Ignatov A.N."/>
            <person name="Mikhailova Y.V."/>
            <person name="Shelenkov A."/>
            <person name="Yanushevich Y.G."/>
            <person name="Evseev P.V."/>
        </authorList>
    </citation>
    <scope>NUCLEOTIDE SEQUENCE [LARGE SCALE GENOMIC DNA]</scope>
    <source>
        <strain evidence="3 4">F126</strain>
    </source>
</reference>
<keyword evidence="1" id="KW-0732">Signal</keyword>
<evidence type="ECO:0000313" key="2">
    <source>
        <dbReference type="EMBL" id="MBN3104799.1"/>
    </source>
</evidence>
<feature type="signal peptide" evidence="1">
    <location>
        <begin position="1"/>
        <end position="21"/>
    </location>
</feature>
<dbReference type="NCBIfam" id="TIGR01004">
    <property type="entry name" value="PulS_OutS"/>
    <property type="match status" value="1"/>
</dbReference>
<accession>A0A086EIV8</accession>
<evidence type="ECO:0000313" key="4">
    <source>
        <dbReference type="Proteomes" id="UP000269351"/>
    </source>
</evidence>
<dbReference type="EMBL" id="JACGET010000002">
    <property type="protein sequence ID" value="MBN3104799.1"/>
    <property type="molecule type" value="Genomic_DNA"/>
</dbReference>
<gene>
    <name evidence="3" type="primary">gspS</name>
    <name evidence="3" type="ORF">F126LOC_006405</name>
    <name evidence="2" type="ORF">H4F48_01750</name>
</gene>
<name>A0A086EIV8_9GAMM</name>
<reference evidence="2 5" key="1">
    <citation type="submission" date="2020-07" db="EMBL/GenBank/DDBJ databases">
        <title>A pangenomic view of the genus Pectobacterium provides insights into genome organization, phylogeny, and virulence.</title>
        <authorList>
            <person name="Jonkheer E."/>
            <person name="Brankovics B."/>
            <person name="Houwers I."/>
            <person name="Van Der Wolf J."/>
            <person name="Bonants P."/>
            <person name="Vreeburg R."/>
            <person name="Bollema R."/>
            <person name="De Haan J."/>
            <person name="Berke L."/>
            <person name="De Ridder D."/>
            <person name="Smit S."/>
            <person name="Van Der Lee T.A.J."/>
        </authorList>
    </citation>
    <scope>NUCLEOTIDE SEQUENCE [LARGE SCALE GENOMIC DNA]</scope>
    <source>
        <strain evidence="2 5">NAK:384</strain>
    </source>
</reference>
<evidence type="ECO:0000256" key="1">
    <source>
        <dbReference type="SAM" id="SignalP"/>
    </source>
</evidence>
<sequence>MSLSLSKISALTLLCVTLAGCQQTGTSAQKGTAAGQSSAVTVSPNDQLNQLASLVAATRYLKSKCNRSDLPDDATIANVALAVAKQRGWNVASYQALPQRSESLYQGLLKDSTPKEAQCSEFNRTLAPFIEAIRSQS</sequence>
<keyword evidence="5" id="KW-1185">Reference proteome</keyword>
<dbReference type="KEGG" id="pbra:B5S52_07145"/>
<dbReference type="InterPro" id="IPR005699">
    <property type="entry name" value="Chap_lipoprot_PulS/OutS"/>
</dbReference>
<dbReference type="InterPro" id="IPR019114">
    <property type="entry name" value="Chap_lipoprot_PulS/OutS-like"/>
</dbReference>
<evidence type="ECO:0000313" key="5">
    <source>
        <dbReference type="Proteomes" id="UP000762586"/>
    </source>
</evidence>
<dbReference type="Proteomes" id="UP000762586">
    <property type="component" value="Unassembled WGS sequence"/>
</dbReference>
<dbReference type="AlphaFoldDB" id="A0A086EIV8"/>
<dbReference type="Gene3D" id="1.20.58.1630">
    <property type="entry name" value="Chaperone lipoprotein PulS/OutS"/>
    <property type="match status" value="1"/>
</dbReference>
<dbReference type="GO" id="GO:0006886">
    <property type="term" value="P:intracellular protein transport"/>
    <property type="evidence" value="ECO:0007669"/>
    <property type="project" value="InterPro"/>
</dbReference>
<dbReference type="PROSITE" id="PS51257">
    <property type="entry name" value="PROKAR_LIPOPROTEIN"/>
    <property type="match status" value="1"/>
</dbReference>
<feature type="chain" id="PRO_5014012829" evidence="1">
    <location>
        <begin position="22"/>
        <end position="137"/>
    </location>
</feature>
<evidence type="ECO:0000313" key="3">
    <source>
        <dbReference type="EMBL" id="QPK25415.1"/>
    </source>
</evidence>
<dbReference type="Pfam" id="PF09691">
    <property type="entry name" value="T2SS_PulS_OutS"/>
    <property type="match status" value="1"/>
</dbReference>
<keyword evidence="3" id="KW-0449">Lipoprotein</keyword>
<proteinExistence type="predicted"/>
<dbReference type="Proteomes" id="UP000269351">
    <property type="component" value="Chromosome"/>
</dbReference>
<protein>
    <submittedName>
        <fullName evidence="3">Type II secretion system pilot lipoprotein GspS</fullName>
    </submittedName>
</protein>
<dbReference type="InterPro" id="IPR038432">
    <property type="entry name" value="PulS/OutS-like_sf"/>
</dbReference>
<organism evidence="3 4">
    <name type="scientific">Pectobacterium brasiliense</name>
    <dbReference type="NCBI Taxonomy" id="180957"/>
    <lineage>
        <taxon>Bacteria</taxon>
        <taxon>Pseudomonadati</taxon>
        <taxon>Pseudomonadota</taxon>
        <taxon>Gammaproteobacteria</taxon>
        <taxon>Enterobacterales</taxon>
        <taxon>Pectobacteriaceae</taxon>
        <taxon>Pectobacterium</taxon>
    </lineage>
</organism>